<accession>A5AR26</accession>
<dbReference type="AlphaFoldDB" id="A5AR26"/>
<sequence>MNYGLGENLTLGILDLFGSEGYILRDGDNLGKFDAKSDVESSNVVINDTRYDQDIIENEILTQESIGDNIKDVEITKDNPNDFLERDIDPNKDEIVPLDDTYEEMRNKYRSKVLKSHPISNVIGNVNESVVTSRQSTLNEMGLVCYTSQLEPKNVEEALGDESWTTTLQEELNQFIRNDVCYLVPSNDKHAISTK</sequence>
<proteinExistence type="predicted"/>
<evidence type="ECO:0000313" key="1">
    <source>
        <dbReference type="EMBL" id="CAN69316.1"/>
    </source>
</evidence>
<protein>
    <submittedName>
        <fullName evidence="1">Uncharacterized protein</fullName>
    </submittedName>
</protein>
<gene>
    <name evidence="1" type="ORF">VITISV_002749</name>
</gene>
<reference evidence="1" key="1">
    <citation type="journal article" date="2007" name="PLoS ONE">
        <title>The first genome sequence of an elite grapevine cultivar (Pinot noir Vitis vinifera L.): coping with a highly heterozygous genome.</title>
        <authorList>
            <person name="Velasco R."/>
            <person name="Zharkikh A."/>
            <person name="Troggio M."/>
            <person name="Cartwright D.A."/>
            <person name="Cestaro A."/>
            <person name="Pruss D."/>
            <person name="Pindo M."/>
            <person name="FitzGerald L.M."/>
            <person name="Vezzulli S."/>
            <person name="Reid J."/>
            <person name="Malacarne G."/>
            <person name="Iliev D."/>
            <person name="Coppola G."/>
            <person name="Wardell B."/>
            <person name="Micheletti D."/>
            <person name="Macalma T."/>
            <person name="Facci M."/>
            <person name="Mitchell J.T."/>
            <person name="Perazzolli M."/>
            <person name="Eldredge G."/>
            <person name="Gatto P."/>
            <person name="Oyzerski R."/>
            <person name="Moretto M."/>
            <person name="Gutin N."/>
            <person name="Stefanini M."/>
            <person name="Chen Y."/>
            <person name="Segala C."/>
            <person name="Davenport C."/>
            <person name="Dematte L."/>
            <person name="Mraz A."/>
            <person name="Battilana J."/>
            <person name="Stormo K."/>
            <person name="Costa F."/>
            <person name="Tao Q."/>
            <person name="Si-Ammour A."/>
            <person name="Harkins T."/>
            <person name="Lackey A."/>
            <person name="Perbost C."/>
            <person name="Taillon B."/>
            <person name="Stella A."/>
            <person name="Solovyev V."/>
            <person name="Fawcett J.A."/>
            <person name="Sterck L."/>
            <person name="Vandepoele K."/>
            <person name="Grando S.M."/>
            <person name="Toppo S."/>
            <person name="Moser C."/>
            <person name="Lanchbury J."/>
            <person name="Bogden R."/>
            <person name="Skolnick M."/>
            <person name="Sgaramella V."/>
            <person name="Bhatnagar S.K."/>
            <person name="Fontana P."/>
            <person name="Gutin A."/>
            <person name="Van de Peer Y."/>
            <person name="Salamini F."/>
            <person name="Viola R."/>
        </authorList>
    </citation>
    <scope>NUCLEOTIDE SEQUENCE</scope>
</reference>
<name>A5AR26_VITVI</name>
<dbReference type="EMBL" id="AM432679">
    <property type="protein sequence ID" value="CAN69316.1"/>
    <property type="molecule type" value="Genomic_DNA"/>
</dbReference>
<organism evidence="1">
    <name type="scientific">Vitis vinifera</name>
    <name type="common">Grape</name>
    <dbReference type="NCBI Taxonomy" id="29760"/>
    <lineage>
        <taxon>Eukaryota</taxon>
        <taxon>Viridiplantae</taxon>
        <taxon>Streptophyta</taxon>
        <taxon>Embryophyta</taxon>
        <taxon>Tracheophyta</taxon>
        <taxon>Spermatophyta</taxon>
        <taxon>Magnoliopsida</taxon>
        <taxon>eudicotyledons</taxon>
        <taxon>Gunneridae</taxon>
        <taxon>Pentapetalae</taxon>
        <taxon>rosids</taxon>
        <taxon>Vitales</taxon>
        <taxon>Vitaceae</taxon>
        <taxon>Viteae</taxon>
        <taxon>Vitis</taxon>
    </lineage>
</organism>